<dbReference type="Proteomes" id="UP001042704">
    <property type="component" value="Chromosome"/>
</dbReference>
<reference evidence="2" key="1">
    <citation type="journal article" date="2001" name="Int. J. Syst. Evol. Microbiol.">
        <title>Methanofollis aquaemaris sp. nov., a methanogen isolated from an aquaculture fish pond.</title>
        <authorList>
            <person name="Lai M.C."/>
            <person name="Chen S.C."/>
        </authorList>
    </citation>
    <scope>NUCLEOTIDE SEQUENCE</scope>
    <source>
        <strain evidence="2">N2F9704</strain>
    </source>
</reference>
<dbReference type="RefSeq" id="WP_265581114.1">
    <property type="nucleotide sequence ID" value="NZ_CP036172.1"/>
</dbReference>
<dbReference type="Gene3D" id="3.60.15.10">
    <property type="entry name" value="Ribonuclease Z/Hydroxyacylglutathione hydrolase-like"/>
    <property type="match status" value="1"/>
</dbReference>
<dbReference type="GeneID" id="76425108"/>
<dbReference type="SMART" id="SM00849">
    <property type="entry name" value="Lactamase_B"/>
    <property type="match status" value="1"/>
</dbReference>
<reference evidence="2" key="2">
    <citation type="submission" date="2019-02" db="EMBL/GenBank/DDBJ databases">
        <authorList>
            <person name="Chen S.-C."/>
            <person name="Chien H.-H."/>
            <person name="Lai M.-C."/>
        </authorList>
    </citation>
    <scope>NUCLEOTIDE SEQUENCE</scope>
    <source>
        <strain evidence="2">N2F9704</strain>
    </source>
</reference>
<dbReference type="Gene3D" id="3.30.70.260">
    <property type="match status" value="1"/>
</dbReference>
<organism evidence="2 3">
    <name type="scientific">Methanofollis aquaemaris</name>
    <dbReference type="NCBI Taxonomy" id="126734"/>
    <lineage>
        <taxon>Archaea</taxon>
        <taxon>Methanobacteriati</taxon>
        <taxon>Methanobacteriota</taxon>
        <taxon>Stenosarchaea group</taxon>
        <taxon>Methanomicrobia</taxon>
        <taxon>Methanomicrobiales</taxon>
        <taxon>Methanomicrobiaceae</taxon>
        <taxon>Methanofollis</taxon>
    </lineage>
</organism>
<dbReference type="EMBL" id="CP036172">
    <property type="protein sequence ID" value="QSZ68169.1"/>
    <property type="molecule type" value="Genomic_DNA"/>
</dbReference>
<sequence>METREEKFSFIARMPDHPGALQQAAAIVTEHGGNINRIQYSRRIDPRTVFFEVTARKEAHAAIRQRLAAIGYLQTALPGPGILRFHVHLPHTPGALAAFLDLTTKARANIALIDFDDAGPHPDRVTVSVSLEESGQAETLLDALKSRYPLEILEYDTTGSSLDETVFYLCFAQRVREIIGPAGDGFLLRLLHDINHVVQELGARGEDPRAVFASVLQTGESLQRTCGDGFYADVQQVAVTPEMDLFCFQLPGGGSVYLLNTPEESMMIDTGYGIYYPDIIRMLNHYGLGNGTRLRTILLTHADADHCGAAGFYEAPAMMHPTSAAIIETSNRAFASPVEGSVLEMVYTTIINLFSRFNPPENYTLFSGPTGETRGIFPVLHRFTFGGLEFEVLEGFGGHVQGLVYVFCPKCGLLFTSDTVINFGSLTEERKTYSSLADFLVTSVNVDSGVARRERHALMEIAAESDRALAEKGRRCYICGGHGAVSVLDENGRLEAVGEVEHYTHQG</sequence>
<dbReference type="InterPro" id="IPR001279">
    <property type="entry name" value="Metallo-B-lactamas"/>
</dbReference>
<dbReference type="InterPro" id="IPR036866">
    <property type="entry name" value="RibonucZ/Hydroxyglut_hydro"/>
</dbReference>
<dbReference type="InterPro" id="IPR002912">
    <property type="entry name" value="ACT_dom"/>
</dbReference>
<gene>
    <name evidence="2" type="ORF">RJ40_12030</name>
</gene>
<dbReference type="Pfam" id="PF00753">
    <property type="entry name" value="Lactamase_B"/>
    <property type="match status" value="1"/>
</dbReference>
<keyword evidence="3" id="KW-1185">Reference proteome</keyword>
<proteinExistence type="predicted"/>
<dbReference type="KEGG" id="maqe:RJ40_12030"/>
<dbReference type="CDD" id="cd06262">
    <property type="entry name" value="metallo-hydrolase-like_MBL-fold"/>
    <property type="match status" value="1"/>
</dbReference>
<accession>A0A8A3S8J8</accession>
<protein>
    <submittedName>
        <fullName evidence="2">ACT domain-containing protein</fullName>
    </submittedName>
</protein>
<evidence type="ECO:0000313" key="2">
    <source>
        <dbReference type="EMBL" id="QSZ68169.1"/>
    </source>
</evidence>
<dbReference type="PROSITE" id="PS51671">
    <property type="entry name" value="ACT"/>
    <property type="match status" value="1"/>
</dbReference>
<dbReference type="SUPFAM" id="SSF56281">
    <property type="entry name" value="Metallo-hydrolase/oxidoreductase"/>
    <property type="match status" value="1"/>
</dbReference>
<evidence type="ECO:0000313" key="3">
    <source>
        <dbReference type="Proteomes" id="UP001042704"/>
    </source>
</evidence>
<dbReference type="InterPro" id="IPR050855">
    <property type="entry name" value="NDM-1-like"/>
</dbReference>
<dbReference type="SUPFAM" id="SSF55021">
    <property type="entry name" value="ACT-like"/>
    <property type="match status" value="1"/>
</dbReference>
<dbReference type="InterPro" id="IPR045865">
    <property type="entry name" value="ACT-like_dom_sf"/>
</dbReference>
<evidence type="ECO:0000259" key="1">
    <source>
        <dbReference type="PROSITE" id="PS51671"/>
    </source>
</evidence>
<name>A0A8A3S8J8_9EURY</name>
<feature type="domain" description="ACT" evidence="1">
    <location>
        <begin position="9"/>
        <end position="84"/>
    </location>
</feature>
<dbReference type="PANTHER" id="PTHR42951">
    <property type="entry name" value="METALLO-BETA-LACTAMASE DOMAIN-CONTAINING"/>
    <property type="match status" value="1"/>
</dbReference>
<dbReference type="AlphaFoldDB" id="A0A8A3S8J8"/>
<dbReference type="PANTHER" id="PTHR42951:SF14">
    <property type="entry name" value="METALLO-BETA-LACTAMASE SUPERFAMILY PROTEIN"/>
    <property type="match status" value="1"/>
</dbReference>